<feature type="transmembrane region" description="Helical" evidence="1">
    <location>
        <begin position="37"/>
        <end position="54"/>
    </location>
</feature>
<organism evidence="3 4">
    <name type="scientific">Flavobacterium rhizophilum</name>
    <dbReference type="NCBI Taxonomy" id="3163296"/>
    <lineage>
        <taxon>Bacteria</taxon>
        <taxon>Pseudomonadati</taxon>
        <taxon>Bacteroidota</taxon>
        <taxon>Flavobacteriia</taxon>
        <taxon>Flavobacteriales</taxon>
        <taxon>Flavobacteriaceae</taxon>
        <taxon>Flavobacterium</taxon>
    </lineage>
</organism>
<evidence type="ECO:0000259" key="2">
    <source>
        <dbReference type="Pfam" id="PF05569"/>
    </source>
</evidence>
<proteinExistence type="predicted"/>
<keyword evidence="4" id="KW-1185">Reference proteome</keyword>
<dbReference type="Pfam" id="PF05569">
    <property type="entry name" value="Peptidase_M56"/>
    <property type="match status" value="1"/>
</dbReference>
<evidence type="ECO:0000313" key="4">
    <source>
        <dbReference type="Proteomes" id="UP001629059"/>
    </source>
</evidence>
<evidence type="ECO:0000256" key="1">
    <source>
        <dbReference type="SAM" id="Phobius"/>
    </source>
</evidence>
<dbReference type="PANTHER" id="PTHR34978">
    <property type="entry name" value="POSSIBLE SENSOR-TRANSDUCER PROTEIN BLAR"/>
    <property type="match status" value="1"/>
</dbReference>
<protein>
    <submittedName>
        <fullName evidence="3">M56 family metallopeptidase</fullName>
    </submittedName>
</protein>
<dbReference type="PANTHER" id="PTHR34978:SF3">
    <property type="entry name" value="SLR0241 PROTEIN"/>
    <property type="match status" value="1"/>
</dbReference>
<dbReference type="CDD" id="cd07341">
    <property type="entry name" value="M56_BlaR1_MecR1_like"/>
    <property type="match status" value="1"/>
</dbReference>
<dbReference type="InterPro" id="IPR008756">
    <property type="entry name" value="Peptidase_M56"/>
</dbReference>
<dbReference type="EMBL" id="JBELQB010000005">
    <property type="protein sequence ID" value="MFL9837465.1"/>
    <property type="molecule type" value="Genomic_DNA"/>
</dbReference>
<feature type="transmembrane region" description="Helical" evidence="1">
    <location>
        <begin position="6"/>
        <end position="25"/>
    </location>
</feature>
<gene>
    <name evidence="3" type="ORF">ABS768_08150</name>
</gene>
<accession>A0ABW8YDY9</accession>
<name>A0ABW8YDY9_9FLAO</name>
<keyword evidence="1" id="KW-0472">Membrane</keyword>
<evidence type="ECO:0000313" key="3">
    <source>
        <dbReference type="EMBL" id="MFL9837465.1"/>
    </source>
</evidence>
<feature type="transmembrane region" description="Helical" evidence="1">
    <location>
        <begin position="271"/>
        <end position="290"/>
    </location>
</feature>
<dbReference type="InterPro" id="IPR052173">
    <property type="entry name" value="Beta-lactam_resp_regulator"/>
</dbReference>
<feature type="domain" description="Peptidase M56" evidence="2">
    <location>
        <begin position="89"/>
        <end position="260"/>
    </location>
</feature>
<dbReference type="RefSeq" id="WP_408074466.1">
    <property type="nucleotide sequence ID" value="NZ_JBELQB010000005.1"/>
</dbReference>
<dbReference type="Proteomes" id="UP001629059">
    <property type="component" value="Unassembled WGS sequence"/>
</dbReference>
<sequence length="424" mass="48300">MEQFFVYMAKASGLIALFYAAYHIFLRKETFFVSNRWFLLSGLGTALALPLVFFKKIVWTNTPHLQEVNVIDANQLQQLQEAPFALTNSITFSWPNLVFGVYIAGVLFLTIKLLFNIIQLKQVIKNQSVVKEGQYTLIDTQKVNAPFSFFNYIVYNSAVLQPSELESIICHEKVHSRQYHSTDMLIGQLTAIFFWFNPIAWLYKSSISQNLEFIADAVATKQINDSTVYQKTLLKVTLQLQYISITNNFYQSLIKKRIVMMNKNKSRKANAVKYSLVIPALAAFMLLFQVKTIAQSKAVNNVSSITTTIPATEAAKVLIYDMYGKQWYANQTDGQNNITVIIDGRKVKNNDTNLKQGIDIVAVNVLKEKNTLEITTKKASKNEASGKSFTITIDTMPELKFMSFNKYNVEQLKSLVTQELKELK</sequence>
<keyword evidence="1" id="KW-0812">Transmembrane</keyword>
<comment type="caution">
    <text evidence="3">The sequence shown here is derived from an EMBL/GenBank/DDBJ whole genome shotgun (WGS) entry which is preliminary data.</text>
</comment>
<reference evidence="3 4" key="1">
    <citation type="submission" date="2024-06" db="EMBL/GenBank/DDBJ databases">
        <authorList>
            <person name="Kaempfer P."/>
            <person name="Viver T."/>
        </authorList>
    </citation>
    <scope>NUCLEOTIDE SEQUENCE [LARGE SCALE GENOMIC DNA]</scope>
    <source>
        <strain evidence="3 4">ST-75</strain>
    </source>
</reference>
<feature type="transmembrane region" description="Helical" evidence="1">
    <location>
        <begin position="97"/>
        <end position="115"/>
    </location>
</feature>
<keyword evidence="1" id="KW-1133">Transmembrane helix</keyword>